<dbReference type="Pfam" id="PF07408">
    <property type="entry name" value="DUF1507"/>
    <property type="match status" value="1"/>
</dbReference>
<organism evidence="1 2">
    <name type="scientific">Gemella bergeri ATCC 700627</name>
    <dbReference type="NCBI Taxonomy" id="1321820"/>
    <lineage>
        <taxon>Bacteria</taxon>
        <taxon>Bacillati</taxon>
        <taxon>Bacillota</taxon>
        <taxon>Bacilli</taxon>
        <taxon>Bacillales</taxon>
        <taxon>Gemellaceae</taxon>
        <taxon>Gemella</taxon>
    </lineage>
</organism>
<keyword evidence="2" id="KW-1185">Reference proteome</keyword>
<reference evidence="1 2" key="1">
    <citation type="submission" date="2013-08" db="EMBL/GenBank/DDBJ databases">
        <authorList>
            <person name="Weinstock G."/>
            <person name="Sodergren E."/>
            <person name="Wylie T."/>
            <person name="Fulton L."/>
            <person name="Fulton R."/>
            <person name="Fronick C."/>
            <person name="O'Laughlin M."/>
            <person name="Godfrey J."/>
            <person name="Miner T."/>
            <person name="Herter B."/>
            <person name="Appelbaum E."/>
            <person name="Cordes M."/>
            <person name="Lek S."/>
            <person name="Wollam A."/>
            <person name="Pepin K.H."/>
            <person name="Palsikar V.B."/>
            <person name="Mitreva M."/>
            <person name="Wilson R.K."/>
        </authorList>
    </citation>
    <scope>NUCLEOTIDE SEQUENCE [LARGE SCALE GENOMIC DNA]</scope>
    <source>
        <strain evidence="1 2">ATCC 700627</strain>
    </source>
</reference>
<name>U2RZR6_9BACL</name>
<dbReference type="eggNOG" id="COG4838">
    <property type="taxonomic scope" value="Bacteria"/>
</dbReference>
<dbReference type="AlphaFoldDB" id="U2RZR6"/>
<evidence type="ECO:0008006" key="3">
    <source>
        <dbReference type="Google" id="ProtNLM"/>
    </source>
</evidence>
<dbReference type="Gene3D" id="1.10.287.750">
    <property type="entry name" value="SO2669-like"/>
    <property type="match status" value="1"/>
</dbReference>
<dbReference type="PATRIC" id="fig|1321820.3.peg.1444"/>
<dbReference type="InterPro" id="IPR009983">
    <property type="entry name" value="UPF0358"/>
</dbReference>
<evidence type="ECO:0000313" key="2">
    <source>
        <dbReference type="Proteomes" id="UP000016637"/>
    </source>
</evidence>
<proteinExistence type="predicted"/>
<sequence>MRKMENSLIFIKVRKRIEEDIMKIEDMIEACLSVKGQKKCPLYQDVIDTQIFGLTKEINLAVEIGCITEEAGKKILTDLEDKAGMMYGNVDNQSKAN</sequence>
<dbReference type="EMBL" id="AWVP01000103">
    <property type="protein sequence ID" value="ERK56092.1"/>
    <property type="molecule type" value="Genomic_DNA"/>
</dbReference>
<accession>U2RZR6</accession>
<gene>
    <name evidence="1" type="ORF">HMPREF1983_01503</name>
</gene>
<dbReference type="SUPFAM" id="SSF140404">
    <property type="entry name" value="EF2458-like"/>
    <property type="match status" value="1"/>
</dbReference>
<comment type="caution">
    <text evidence="1">The sequence shown here is derived from an EMBL/GenBank/DDBJ whole genome shotgun (WGS) entry which is preliminary data.</text>
</comment>
<dbReference type="InterPro" id="IPR036270">
    <property type="entry name" value="UPF0358_sf"/>
</dbReference>
<dbReference type="Proteomes" id="UP000016637">
    <property type="component" value="Unassembled WGS sequence"/>
</dbReference>
<protein>
    <recommendedName>
        <fullName evidence="3">DUF1507 family protein</fullName>
    </recommendedName>
</protein>
<dbReference type="HOGENOM" id="CLU_160493_1_0_9"/>
<evidence type="ECO:0000313" key="1">
    <source>
        <dbReference type="EMBL" id="ERK56092.1"/>
    </source>
</evidence>